<dbReference type="Proteomes" id="UP000183063">
    <property type="component" value="Unassembled WGS sequence"/>
</dbReference>
<evidence type="ECO:0000313" key="3">
    <source>
        <dbReference type="EMBL" id="SEO50072.1"/>
    </source>
</evidence>
<evidence type="ECO:0000313" key="4">
    <source>
        <dbReference type="Proteomes" id="UP000183063"/>
    </source>
</evidence>
<dbReference type="EMBL" id="FNXB01000001">
    <property type="protein sequence ID" value="SEH43261.1"/>
    <property type="molecule type" value="Genomic_DNA"/>
</dbReference>
<keyword evidence="1" id="KW-0472">Membrane</keyword>
<keyword evidence="1" id="KW-1133">Transmembrane helix</keyword>
<accession>A0A1H8Q747</accession>
<reference evidence="3 5" key="1">
    <citation type="submission" date="2016-10" db="EMBL/GenBank/DDBJ databases">
        <authorList>
            <person name="Varghese N."/>
            <person name="Submissions S."/>
        </authorList>
    </citation>
    <scope>NUCLEOTIDE SEQUENCE [LARGE SCALE GENOMIC DNA]</scope>
    <source>
        <strain evidence="3 5">CGMCC 1.7071</strain>
    </source>
</reference>
<evidence type="ECO:0000313" key="2">
    <source>
        <dbReference type="EMBL" id="SEH43261.1"/>
    </source>
</evidence>
<dbReference type="AlphaFoldDB" id="A0A1H8Q747"/>
<evidence type="ECO:0000256" key="1">
    <source>
        <dbReference type="SAM" id="Phobius"/>
    </source>
</evidence>
<organism evidence="2 4">
    <name type="scientific">Rhizobium tibeticum</name>
    <dbReference type="NCBI Taxonomy" id="501024"/>
    <lineage>
        <taxon>Bacteria</taxon>
        <taxon>Pseudomonadati</taxon>
        <taxon>Pseudomonadota</taxon>
        <taxon>Alphaproteobacteria</taxon>
        <taxon>Hyphomicrobiales</taxon>
        <taxon>Rhizobiaceae</taxon>
        <taxon>Rhizobium/Agrobacterium group</taxon>
        <taxon>Rhizobium</taxon>
    </lineage>
</organism>
<dbReference type="STRING" id="501024.RTCCBAU85039_0360"/>
<keyword evidence="1" id="KW-0812">Transmembrane</keyword>
<reference evidence="4" key="2">
    <citation type="submission" date="2016-10" db="EMBL/GenBank/DDBJ databases">
        <authorList>
            <person name="Wibberg D."/>
        </authorList>
    </citation>
    <scope>NUCLEOTIDE SEQUENCE [LARGE SCALE GENOMIC DNA]</scope>
</reference>
<dbReference type="EMBL" id="FOCV01000018">
    <property type="protein sequence ID" value="SEO50072.1"/>
    <property type="molecule type" value="Genomic_DNA"/>
</dbReference>
<feature type="transmembrane region" description="Helical" evidence="1">
    <location>
        <begin position="31"/>
        <end position="53"/>
    </location>
</feature>
<dbReference type="Proteomes" id="UP000198939">
    <property type="component" value="Unassembled WGS sequence"/>
</dbReference>
<sequence>MADLGISHAHVNQYGSVQSKKPVTARSKIQLVVHATLVTAAFLFVAALVFGIVG</sequence>
<reference evidence="2" key="3">
    <citation type="submission" date="2016-10" db="EMBL/GenBank/DDBJ databases">
        <authorList>
            <person name="de Groot N.N."/>
        </authorList>
    </citation>
    <scope>NUCLEOTIDE SEQUENCE [LARGE SCALE GENOMIC DNA]</scope>
    <source>
        <strain evidence="2">CCBAU85039</strain>
    </source>
</reference>
<gene>
    <name evidence="2" type="ORF">RTCCBAU85039_0360</name>
    <name evidence="3" type="ORF">SAMN05216228_101889</name>
</gene>
<protein>
    <submittedName>
        <fullName evidence="2">Uncharacterized protein</fullName>
    </submittedName>
</protein>
<keyword evidence="5" id="KW-1185">Reference proteome</keyword>
<evidence type="ECO:0000313" key="5">
    <source>
        <dbReference type="Proteomes" id="UP000198939"/>
    </source>
</evidence>
<dbReference type="RefSeq" id="WP_167371534.1">
    <property type="nucleotide sequence ID" value="NZ_FNXB01000001.1"/>
</dbReference>
<proteinExistence type="predicted"/>
<name>A0A1H8Q747_9HYPH</name>